<protein>
    <recommendedName>
        <fullName evidence="2">Peroxisomal membrane protein PEX16</fullName>
    </recommendedName>
</protein>
<sequence>MENVSRPQHSSSSSPSQSSARRSLRPYLDMYGDFITKNAGAVSQIESALRSLTYIVPARFKDVELASESLHSGIQLLSLYHDSLLARAVAQLPSLNREKPTPHNRYTKFWTEKSPSYRRLALLVTMIQYTELLWEMTAKRRGEKMRWHVVIVLELAKAICRLLLLRLTNSRPLLTPPLPEREIDPASLDECSETESPPPEPATWKMPRTGLELSGLPNSGRISQYLLSKVLTAEDVKPPAQLLHRIRGSGYLAEVLYILRPVVYAIAMKRFANDRKSWTPWLLGFSLEYAARQMTKRDLEASIPGGLRGLTQLERDELTRRAWAMGWWTVRGAFYENLTGPFLKSISSRLSGQPVLGLLGGVLEDYQYLWDNYYFSSATL</sequence>
<feature type="region of interest" description="Disordered" evidence="3">
    <location>
        <begin position="176"/>
        <end position="206"/>
    </location>
</feature>
<name>A0A5J5EH12_9PEZI</name>
<dbReference type="InParanoid" id="A0A5J5EH12"/>
<gene>
    <name evidence="4" type="ORF">FN846DRAFT_975245</name>
</gene>
<dbReference type="Pfam" id="PF08610">
    <property type="entry name" value="Pex16"/>
    <property type="match status" value="1"/>
</dbReference>
<evidence type="ECO:0000313" key="5">
    <source>
        <dbReference type="Proteomes" id="UP000326924"/>
    </source>
</evidence>
<keyword evidence="5" id="KW-1185">Reference proteome</keyword>
<dbReference type="AlphaFoldDB" id="A0A5J5EH12"/>
<accession>A0A5J5EH12</accession>
<reference evidence="4 5" key="1">
    <citation type="submission" date="2019-09" db="EMBL/GenBank/DDBJ databases">
        <title>Draft genome of the ectomycorrhizal ascomycete Sphaerosporella brunnea.</title>
        <authorList>
            <consortium name="DOE Joint Genome Institute"/>
            <person name="Benucci G.M."/>
            <person name="Marozzi G."/>
            <person name="Antonielli L."/>
            <person name="Sanchez S."/>
            <person name="Marco P."/>
            <person name="Wang X."/>
            <person name="Falini L.B."/>
            <person name="Barry K."/>
            <person name="Haridas S."/>
            <person name="Lipzen A."/>
            <person name="Labutti K."/>
            <person name="Grigoriev I.V."/>
            <person name="Murat C."/>
            <person name="Martin F."/>
            <person name="Albertini E."/>
            <person name="Donnini D."/>
            <person name="Bonito G."/>
        </authorList>
    </citation>
    <scope>NUCLEOTIDE SEQUENCE [LARGE SCALE GENOMIC DNA]</scope>
    <source>
        <strain evidence="4 5">Sb_GMNB300</strain>
    </source>
</reference>
<evidence type="ECO:0000256" key="3">
    <source>
        <dbReference type="SAM" id="MobiDB-lite"/>
    </source>
</evidence>
<proteinExistence type="inferred from homology"/>
<comment type="similarity">
    <text evidence="1 2">Belongs to the peroxin-16 family.</text>
</comment>
<dbReference type="OrthoDB" id="2021143at2759"/>
<dbReference type="Proteomes" id="UP000326924">
    <property type="component" value="Unassembled WGS sequence"/>
</dbReference>
<dbReference type="GO" id="GO:0005778">
    <property type="term" value="C:peroxisomal membrane"/>
    <property type="evidence" value="ECO:0007669"/>
    <property type="project" value="UniProtKB-SubCell"/>
</dbReference>
<evidence type="ECO:0000256" key="2">
    <source>
        <dbReference type="RuleBase" id="RU365003"/>
    </source>
</evidence>
<keyword evidence="2" id="KW-0962">Peroxisome biogenesis</keyword>
<dbReference type="GO" id="GO:0007031">
    <property type="term" value="P:peroxisome organization"/>
    <property type="evidence" value="ECO:0007669"/>
    <property type="project" value="UniProtKB-KW"/>
</dbReference>
<comment type="caution">
    <text evidence="4">The sequence shown here is derived from an EMBL/GenBank/DDBJ whole genome shotgun (WGS) entry which is preliminary data.</text>
</comment>
<dbReference type="InterPro" id="IPR013919">
    <property type="entry name" value="Pex16"/>
</dbReference>
<comment type="subcellular location">
    <subcellularLocation>
        <location evidence="2">Peroxisome membrane</location>
    </subcellularLocation>
</comment>
<dbReference type="PANTHER" id="PTHR13299">
    <property type="entry name" value="PEROXISOMAL MEMBRANE PROTEIN PEX16"/>
    <property type="match status" value="1"/>
</dbReference>
<feature type="region of interest" description="Disordered" evidence="3">
    <location>
        <begin position="1"/>
        <end position="22"/>
    </location>
</feature>
<dbReference type="EMBL" id="VXIS01000355">
    <property type="protein sequence ID" value="KAA8894236.1"/>
    <property type="molecule type" value="Genomic_DNA"/>
</dbReference>
<keyword evidence="2" id="KW-0576">Peroxisome</keyword>
<organism evidence="4 5">
    <name type="scientific">Sphaerosporella brunnea</name>
    <dbReference type="NCBI Taxonomy" id="1250544"/>
    <lineage>
        <taxon>Eukaryota</taxon>
        <taxon>Fungi</taxon>
        <taxon>Dikarya</taxon>
        <taxon>Ascomycota</taxon>
        <taxon>Pezizomycotina</taxon>
        <taxon>Pezizomycetes</taxon>
        <taxon>Pezizales</taxon>
        <taxon>Pyronemataceae</taxon>
        <taxon>Sphaerosporella</taxon>
    </lineage>
</organism>
<dbReference type="PANTHER" id="PTHR13299:SF0">
    <property type="entry name" value="PEROXISOMAL MEMBRANE PROTEIN PEX16"/>
    <property type="match status" value="1"/>
</dbReference>
<feature type="compositionally biased region" description="Low complexity" evidence="3">
    <location>
        <begin position="1"/>
        <end position="21"/>
    </location>
</feature>
<evidence type="ECO:0000313" key="4">
    <source>
        <dbReference type="EMBL" id="KAA8894236.1"/>
    </source>
</evidence>
<evidence type="ECO:0000256" key="1">
    <source>
        <dbReference type="ARBA" id="ARBA00009505"/>
    </source>
</evidence>